<feature type="region of interest" description="Disordered" evidence="1">
    <location>
        <begin position="37"/>
        <end position="56"/>
    </location>
</feature>
<protein>
    <submittedName>
        <fullName evidence="2">Uncharacterized protein</fullName>
    </submittedName>
</protein>
<sequence>MKPGSRWRSAVCDTEVVVVRAPAGPVTFHIGGAEVIPADAGQDRPGRNRGGAQPDAALAGGTLLGKRYTDEATGLQVLCVKPGEGTITVDGRPATVVAPRQLPASD</sequence>
<accession>A0A6P2CBY0</accession>
<evidence type="ECO:0000256" key="1">
    <source>
        <dbReference type="SAM" id="MobiDB-lite"/>
    </source>
</evidence>
<dbReference type="EMBL" id="RPFW01000001">
    <property type="protein sequence ID" value="TVZ07441.1"/>
    <property type="molecule type" value="Genomic_DNA"/>
</dbReference>
<gene>
    <name evidence="2" type="ORF">EAS64_04595</name>
</gene>
<dbReference type="OrthoDB" id="7478453at2"/>
<name>A0A6P2CBY0_9ACTN</name>
<proteinExistence type="predicted"/>
<evidence type="ECO:0000313" key="2">
    <source>
        <dbReference type="EMBL" id="TVZ07441.1"/>
    </source>
</evidence>
<comment type="caution">
    <text evidence="2">The sequence shown here is derived from an EMBL/GenBank/DDBJ whole genome shotgun (WGS) entry which is preliminary data.</text>
</comment>
<organism evidence="2 3">
    <name type="scientific">Trebonia kvetii</name>
    <dbReference type="NCBI Taxonomy" id="2480626"/>
    <lineage>
        <taxon>Bacteria</taxon>
        <taxon>Bacillati</taxon>
        <taxon>Actinomycetota</taxon>
        <taxon>Actinomycetes</taxon>
        <taxon>Streptosporangiales</taxon>
        <taxon>Treboniaceae</taxon>
        <taxon>Trebonia</taxon>
    </lineage>
</organism>
<evidence type="ECO:0000313" key="3">
    <source>
        <dbReference type="Proteomes" id="UP000460272"/>
    </source>
</evidence>
<dbReference type="Proteomes" id="UP000460272">
    <property type="component" value="Unassembled WGS sequence"/>
</dbReference>
<keyword evidence="3" id="KW-1185">Reference proteome</keyword>
<reference evidence="2 3" key="1">
    <citation type="submission" date="2018-11" db="EMBL/GenBank/DDBJ databases">
        <title>Trebonia kvetii gen.nov., sp.nov., a novel acidophilic actinobacterium, and proposal of the new actinobacterial family Treboniaceae fam. nov.</title>
        <authorList>
            <person name="Rapoport D."/>
            <person name="Sagova-Mareckova M."/>
            <person name="Sedlacek I."/>
            <person name="Provaznik J."/>
            <person name="Kralova S."/>
            <person name="Pavlinic D."/>
            <person name="Benes V."/>
            <person name="Kopecky J."/>
        </authorList>
    </citation>
    <scope>NUCLEOTIDE SEQUENCE [LARGE SCALE GENOMIC DNA]</scope>
    <source>
        <strain evidence="2 3">15Tr583</strain>
    </source>
</reference>
<dbReference type="AlphaFoldDB" id="A0A6P2CBY0"/>